<feature type="compositionally biased region" description="Basic and acidic residues" evidence="7">
    <location>
        <begin position="1425"/>
        <end position="1441"/>
    </location>
</feature>
<dbReference type="PROSITE" id="PS50002">
    <property type="entry name" value="SH3"/>
    <property type="match status" value="1"/>
</dbReference>
<feature type="compositionally biased region" description="Low complexity" evidence="7">
    <location>
        <begin position="1533"/>
        <end position="1545"/>
    </location>
</feature>
<feature type="compositionally biased region" description="Basic and acidic residues" evidence="7">
    <location>
        <begin position="399"/>
        <end position="411"/>
    </location>
</feature>
<dbReference type="PROSITE" id="PS00741">
    <property type="entry name" value="DH_1"/>
    <property type="match status" value="1"/>
</dbReference>
<dbReference type="Gene3D" id="1.20.900.10">
    <property type="entry name" value="Dbl homology (DH) domain"/>
    <property type="match status" value="1"/>
</dbReference>
<feature type="compositionally biased region" description="Pro residues" evidence="7">
    <location>
        <begin position="1145"/>
        <end position="1159"/>
    </location>
</feature>
<feature type="compositionally biased region" description="Low complexity" evidence="7">
    <location>
        <begin position="880"/>
        <end position="899"/>
    </location>
</feature>
<dbReference type="SUPFAM" id="SSF50729">
    <property type="entry name" value="PH domain-like"/>
    <property type="match status" value="1"/>
</dbReference>
<evidence type="ECO:0000313" key="14">
    <source>
        <dbReference type="EMBL" id="KAJ4491110.1"/>
    </source>
</evidence>
<evidence type="ECO:0000256" key="5">
    <source>
        <dbReference type="ARBA" id="ARBA00022490"/>
    </source>
</evidence>
<feature type="domain" description="WH2" evidence="13">
    <location>
        <begin position="1098"/>
        <end position="1115"/>
    </location>
</feature>
<dbReference type="InterPro" id="IPR011992">
    <property type="entry name" value="EF-hand-dom_pair"/>
</dbReference>
<keyword evidence="5" id="KW-0963">Cytoplasm</keyword>
<feature type="region of interest" description="Disordered" evidence="7">
    <location>
        <begin position="1396"/>
        <end position="1499"/>
    </location>
</feature>
<feature type="region of interest" description="Disordered" evidence="7">
    <location>
        <begin position="1533"/>
        <end position="1553"/>
    </location>
</feature>
<dbReference type="PANTHER" id="PTHR46006">
    <property type="entry name" value="RHO GUANINE NUCLEOTIDE EXCHANGE FACTOR AT 64C, ISOFORM A"/>
    <property type="match status" value="1"/>
</dbReference>
<dbReference type="Gene3D" id="2.30.29.30">
    <property type="entry name" value="Pleckstrin-homology domain (PH domain)/Phosphotyrosine-binding domain (PTB)"/>
    <property type="match status" value="1"/>
</dbReference>
<feature type="region of interest" description="Disordered" evidence="7">
    <location>
        <begin position="535"/>
        <end position="603"/>
    </location>
</feature>
<protein>
    <recommendedName>
        <fullName evidence="2">Actin cytoskeleton-regulatory complex protein PAN1</fullName>
    </recommendedName>
    <alternativeName>
        <fullName evidence="3">Actin cytoskeleton-regulatory complex protein pan1</fullName>
    </alternativeName>
</protein>
<dbReference type="Gene3D" id="1.10.238.10">
    <property type="entry name" value="EF-hand"/>
    <property type="match status" value="1"/>
</dbReference>
<feature type="compositionally biased region" description="Basic and acidic residues" evidence="7">
    <location>
        <begin position="713"/>
        <end position="753"/>
    </location>
</feature>
<dbReference type="SUPFAM" id="SSF50044">
    <property type="entry name" value="SH3-domain"/>
    <property type="match status" value="2"/>
</dbReference>
<feature type="compositionally biased region" description="Low complexity" evidence="7">
    <location>
        <begin position="677"/>
        <end position="688"/>
    </location>
</feature>
<dbReference type="InterPro" id="IPR036028">
    <property type="entry name" value="SH3-like_dom_sf"/>
</dbReference>
<dbReference type="InterPro" id="IPR001331">
    <property type="entry name" value="GDS_CDC24_CS"/>
</dbReference>
<feature type="compositionally biased region" description="Pro residues" evidence="7">
    <location>
        <begin position="761"/>
        <end position="785"/>
    </location>
</feature>
<keyword evidence="15" id="KW-1185">Reference proteome</keyword>
<feature type="domain" description="EH" evidence="11">
    <location>
        <begin position="265"/>
        <end position="354"/>
    </location>
</feature>
<dbReference type="Pfam" id="PF14604">
    <property type="entry name" value="SH3_9"/>
    <property type="match status" value="1"/>
</dbReference>
<evidence type="ECO:0000259" key="10">
    <source>
        <dbReference type="PROSITE" id="PS50010"/>
    </source>
</evidence>
<evidence type="ECO:0000256" key="1">
    <source>
        <dbReference type="ARBA" id="ARBA00004496"/>
    </source>
</evidence>
<dbReference type="SUPFAM" id="SSF47473">
    <property type="entry name" value="EF-hand"/>
    <property type="match status" value="1"/>
</dbReference>
<dbReference type="InterPro" id="IPR035899">
    <property type="entry name" value="DBL_dom_sf"/>
</dbReference>
<feature type="domain" description="DH" evidence="10">
    <location>
        <begin position="1619"/>
        <end position="1800"/>
    </location>
</feature>
<evidence type="ECO:0000259" key="12">
    <source>
        <dbReference type="PROSITE" id="PS50222"/>
    </source>
</evidence>
<dbReference type="InterPro" id="IPR001849">
    <property type="entry name" value="PH_domain"/>
</dbReference>
<evidence type="ECO:0000259" key="13">
    <source>
        <dbReference type="PROSITE" id="PS51082"/>
    </source>
</evidence>
<dbReference type="InterPro" id="IPR011993">
    <property type="entry name" value="PH-like_dom_sf"/>
</dbReference>
<feature type="domain" description="SH3" evidence="8">
    <location>
        <begin position="1290"/>
        <end position="1349"/>
    </location>
</feature>
<gene>
    <name evidence="14" type="ORF">C8R41DRAFT_834337</name>
</gene>
<dbReference type="EMBL" id="JANVFT010000042">
    <property type="protein sequence ID" value="KAJ4491110.1"/>
    <property type="molecule type" value="Genomic_DNA"/>
</dbReference>
<dbReference type="SMART" id="SM00027">
    <property type="entry name" value="EH"/>
    <property type="match status" value="1"/>
</dbReference>
<evidence type="ECO:0000259" key="11">
    <source>
        <dbReference type="PROSITE" id="PS50031"/>
    </source>
</evidence>
<dbReference type="CDD" id="cd00052">
    <property type="entry name" value="EH"/>
    <property type="match status" value="1"/>
</dbReference>
<dbReference type="InterPro" id="IPR000261">
    <property type="entry name" value="EH_dom"/>
</dbReference>
<feature type="region of interest" description="Disordered" evidence="7">
    <location>
        <begin position="104"/>
        <end position="191"/>
    </location>
</feature>
<feature type="compositionally biased region" description="Pro residues" evidence="7">
    <location>
        <begin position="656"/>
        <end position="668"/>
    </location>
</feature>
<comment type="subcellular location">
    <subcellularLocation>
        <location evidence="1">Cytoplasm</location>
    </subcellularLocation>
</comment>
<reference evidence="14" key="1">
    <citation type="submission" date="2022-08" db="EMBL/GenBank/DDBJ databases">
        <title>A Global Phylogenomic Analysis of the Shiitake Genus Lentinula.</title>
        <authorList>
            <consortium name="DOE Joint Genome Institute"/>
            <person name="Sierra-Patev S."/>
            <person name="Min B."/>
            <person name="Naranjo-Ortiz M."/>
            <person name="Looney B."/>
            <person name="Konkel Z."/>
            <person name="Slot J.C."/>
            <person name="Sakamoto Y."/>
            <person name="Steenwyk J.L."/>
            <person name="Rokas A."/>
            <person name="Carro J."/>
            <person name="Camarero S."/>
            <person name="Ferreira P."/>
            <person name="Molpeceres G."/>
            <person name="Ruiz-Duenas F.J."/>
            <person name="Serrano A."/>
            <person name="Henrissat B."/>
            <person name="Drula E."/>
            <person name="Hughes K.W."/>
            <person name="Mata J.L."/>
            <person name="Ishikawa N.K."/>
            <person name="Vargas-Isla R."/>
            <person name="Ushijima S."/>
            <person name="Smith C.A."/>
            <person name="Ahrendt S."/>
            <person name="Andreopoulos W."/>
            <person name="He G."/>
            <person name="Labutti K."/>
            <person name="Lipzen A."/>
            <person name="Ng V."/>
            <person name="Riley R."/>
            <person name="Sandor L."/>
            <person name="Barry K."/>
            <person name="Martinez A.T."/>
            <person name="Xiao Y."/>
            <person name="Gibbons J.G."/>
            <person name="Terashima K."/>
            <person name="Grigoriev I.V."/>
            <person name="Hibbett D.S."/>
        </authorList>
    </citation>
    <scope>NUCLEOTIDE SEQUENCE</scope>
    <source>
        <strain evidence="14">RHP3577 ss4</strain>
    </source>
</reference>
<dbReference type="PROSITE" id="PS50031">
    <property type="entry name" value="EH"/>
    <property type="match status" value="1"/>
</dbReference>
<dbReference type="PROSITE" id="PS51082">
    <property type="entry name" value="WH2"/>
    <property type="match status" value="1"/>
</dbReference>
<feature type="compositionally biased region" description="Polar residues" evidence="7">
    <location>
        <begin position="122"/>
        <end position="139"/>
    </location>
</feature>
<feature type="compositionally biased region" description="Polar residues" evidence="7">
    <location>
        <begin position="1473"/>
        <end position="1482"/>
    </location>
</feature>
<feature type="compositionally biased region" description="Low complexity" evidence="7">
    <location>
        <begin position="949"/>
        <end position="981"/>
    </location>
</feature>
<keyword evidence="4 6" id="KW-0728">SH3 domain</keyword>
<dbReference type="SUPFAM" id="SSF48065">
    <property type="entry name" value="DBL homology domain (DH-domain)"/>
    <property type="match status" value="1"/>
</dbReference>
<proteinExistence type="predicted"/>
<evidence type="ECO:0000256" key="3">
    <source>
        <dbReference type="ARBA" id="ARBA00020728"/>
    </source>
</evidence>
<dbReference type="PROSITE" id="PS50010">
    <property type="entry name" value="DH_2"/>
    <property type="match status" value="1"/>
</dbReference>
<feature type="compositionally biased region" description="Polar residues" evidence="7">
    <location>
        <begin position="919"/>
        <end position="930"/>
    </location>
</feature>
<feature type="compositionally biased region" description="Basic and acidic residues" evidence="7">
    <location>
        <begin position="425"/>
        <end position="442"/>
    </location>
</feature>
<feature type="domain" description="EF-hand" evidence="12">
    <location>
        <begin position="298"/>
        <end position="333"/>
    </location>
</feature>
<sequence>MLWYGENLVSGTDVNRVISHTANSSSPSLRRQWPHFPSFLTIMSQWGQQQGYQYPMQTGMPGGNPQFQQNPQLQQNAQFQQGFSVPTGGILPQRTGFPAGIQSQQSGFSGGLQSQPTGFPMQAQQTGFPNSGFLQTQATGYPGMMQGQQLRAAPPPPVPPIPSQFQQQNSTPSFLSQPQNRSFLSPSPGMGSALPLLPQATGYIDPKLQMMSNTFMPVNTSMPYSATGAPQLPSNLQGGMNLQQSFQQQNQGSAPKIPWALSRSEKKSYDQIFRAWDAQSTGFITGQNALEVFGQSGLSKDDLARIWTLADVDDRGKLNLAEFHVAMGLIYRRLNGNDIPETLPPELVPPSARNLGDSVDILKDLLKNETRNRSPTTHDSPVSYLKERSFNSSGSSLDSSRDATIYKHSDDSSGGVYTSSRRHVDRSAIRGTHDKSGAGDIDEMRHMLDNSSYMVDKTSQENAARSAEDEALDAERDDLKYRIKRLTEDLDYVSRGPRTASKEEDKRRFERELLSLRHEKLPELERKLKARDERREREKRQWQRDRDRANERTGRYRDDRDDRYSSPRDYDDRDRPYSRGGYDDDRDRYRERSRSRDRRDYDRDYRDRGLDRERDSEYYRDRERNQDRDYDRPRSSARTRSPPAPPPVAPSSSIRDPPPAPKPAPSPGPSTKNMTPAERQAYAQARAQRLIEERKAKLGLVATPSPTPVDTSVEDRLEQEKKEAEEKVRAAEKQAEERENLRKERLDQERALKENSTPKIAPTPPAPKAAPPPPVSKRAPPPPKPRTIRVAVPTPPAPSIPVVVPPAAPAEPEINAEDEAIRKRQELLRKEREARAARLKALEEMEKEAEQARIEEELYQARLKALSERPSVSPVPPSIPAAASPMVTTPVAPSPSVAAQPPPPPPAPPVASPPVSTPDKSSTNPFSRLMNQGAGTGAVTSSPPAVASTNPWAKPAAAIASPSPTPPVAARTPSIPTPISSGPKLYHTAPQDDDDDWDMVKEKDDDDDSSDDEISSSRAVRNDIANRLFGNLLPRPQSGAGSGPSSPAPGASHTPKPESPSMGIPPPPPAPPVASTAPTAPPPPLMVGGGAPPAAPGDRGALLSSIQSGLRLKPTKTVDKSGPQLSGKVLGESSPPEHINAAARPPSPPSPPPTAPEPPVMNVKDNRQSVDWYAGLAADVGKTSVPVVPATIGEDAEYEPEPEQYHAPIPDIQIDVADPASDLMADINNSITLSVRSLYPFEGDGPDDLSFGENLTLTAHPSKTGGDWWYGILDCTGKSGLFPKTYVQEVTKVKAKALYTYTGENPDELSMAEGDEVIIIDQSEEEWWKAEQGGVVFIVPAGYLEIIQDGALDATTVASQPKNAEKMLTATPTEVGSLDHLAVVDGFIQNIEQVEHEDDDAASDASDSDTDYHSFEDSDGEENSEETHEEREARREHERQMVLEAAGLIVKKDVKPPPRPPKRKRRPPPIAPRTQSVSSISSKDLPKIPESMQGPEPTPLDDAFERYEAFRLTQSGAGNNRLSAASFDTALSSPTTSVTMSTSPSKDGETRSHSGIFHFLGRSKTPVDSDRRTLTISAPILSSLSNEDSARSNSPAFGSSWASLVDKSALDGIPSHERRRQEAIFELIATENAYVRDLQLVVEAFYSKLLPLLDRKAITVIFANIEDILLTNITFMSSLEERQKDCRLYIDRIGDIIENYMSSMGVYMEYCVNQGNAIKVLQDIRDSNSEVALQLQHIRDGPSSRNLDLSSYLLIPMQRITRYPLLIRQISHYTLPGEEKNSIDRSIEIAEKILNHINEAIRYQEGQETLKRISQYLWIGQGRLDLTAPTRYMGVRKLLKEGTLSKAKSGRRLHAFLCSDILVLTDDKVQNLYRMPIALSETQVKDLPGNRDDLAFQVALPYPRGGETIGLRATSARDCQVWVKAIEDASRRCKDAEKRAARKQRA</sequence>
<feature type="compositionally biased region" description="Acidic residues" evidence="7">
    <location>
        <begin position="1396"/>
        <end position="1409"/>
    </location>
</feature>
<evidence type="ECO:0000256" key="6">
    <source>
        <dbReference type="PROSITE-ProRule" id="PRU00192"/>
    </source>
</evidence>
<evidence type="ECO:0000256" key="7">
    <source>
        <dbReference type="SAM" id="MobiDB-lite"/>
    </source>
</evidence>
<feature type="compositionally biased region" description="Low complexity" evidence="7">
    <location>
        <begin position="1043"/>
        <end position="1052"/>
    </location>
</feature>
<feature type="region of interest" description="Disordered" evidence="7">
    <location>
        <begin position="616"/>
        <end position="819"/>
    </location>
</feature>
<feature type="region of interest" description="Disordered" evidence="7">
    <location>
        <begin position="366"/>
        <end position="442"/>
    </location>
</feature>
<feature type="compositionally biased region" description="Polar residues" evidence="7">
    <location>
        <begin position="169"/>
        <end position="185"/>
    </location>
</feature>
<feature type="compositionally biased region" description="Low complexity" evidence="7">
    <location>
        <begin position="104"/>
        <end position="115"/>
    </location>
</feature>
<dbReference type="PROSITE" id="PS50003">
    <property type="entry name" value="PH_DOMAIN"/>
    <property type="match status" value="1"/>
</dbReference>
<dbReference type="Proteomes" id="UP001150217">
    <property type="component" value="Unassembled WGS sequence"/>
</dbReference>
<evidence type="ECO:0000313" key="15">
    <source>
        <dbReference type="Proteomes" id="UP001150217"/>
    </source>
</evidence>
<feature type="compositionally biased region" description="Basic and acidic residues" evidence="7">
    <location>
        <begin position="616"/>
        <end position="634"/>
    </location>
</feature>
<dbReference type="InterPro" id="IPR003124">
    <property type="entry name" value="WH2_dom"/>
</dbReference>
<feature type="compositionally biased region" description="Pro residues" evidence="7">
    <location>
        <begin position="793"/>
        <end position="809"/>
    </location>
</feature>
<accession>A0ABQ8VEA7</accession>
<name>A0ABQ8VEA7_9AGAR</name>
<feature type="compositionally biased region" description="Pro residues" evidence="7">
    <location>
        <begin position="900"/>
        <end position="916"/>
    </location>
</feature>
<dbReference type="SMART" id="SM00233">
    <property type="entry name" value="PH"/>
    <property type="match status" value="1"/>
</dbReference>
<feature type="compositionally biased region" description="Pro residues" evidence="7">
    <location>
        <begin position="1063"/>
        <end position="1072"/>
    </location>
</feature>
<feature type="compositionally biased region" description="Pro residues" evidence="7">
    <location>
        <begin position="153"/>
        <end position="162"/>
    </location>
</feature>
<evidence type="ECO:0000259" key="8">
    <source>
        <dbReference type="PROSITE" id="PS50002"/>
    </source>
</evidence>
<dbReference type="Gene3D" id="2.30.30.40">
    <property type="entry name" value="SH3 Domains"/>
    <property type="match status" value="2"/>
</dbReference>
<dbReference type="PROSITE" id="PS50222">
    <property type="entry name" value="EF_HAND_2"/>
    <property type="match status" value="1"/>
</dbReference>
<organism evidence="14 15">
    <name type="scientific">Lentinula lateritia</name>
    <dbReference type="NCBI Taxonomy" id="40482"/>
    <lineage>
        <taxon>Eukaryota</taxon>
        <taxon>Fungi</taxon>
        <taxon>Dikarya</taxon>
        <taxon>Basidiomycota</taxon>
        <taxon>Agaricomycotina</taxon>
        <taxon>Agaricomycetes</taxon>
        <taxon>Agaricomycetidae</taxon>
        <taxon>Agaricales</taxon>
        <taxon>Marasmiineae</taxon>
        <taxon>Omphalotaceae</taxon>
        <taxon>Lentinula</taxon>
    </lineage>
</organism>
<dbReference type="Pfam" id="PF16652">
    <property type="entry name" value="PH_13"/>
    <property type="match status" value="1"/>
</dbReference>
<dbReference type="CDD" id="cd00160">
    <property type="entry name" value="RhoGEF"/>
    <property type="match status" value="1"/>
</dbReference>
<dbReference type="SMART" id="SM00326">
    <property type="entry name" value="SH3"/>
    <property type="match status" value="2"/>
</dbReference>
<dbReference type="PRINTS" id="PR00499">
    <property type="entry name" value="P67PHOX"/>
</dbReference>
<dbReference type="InterPro" id="IPR000219">
    <property type="entry name" value="DH_dom"/>
</dbReference>
<feature type="region of interest" description="Disordered" evidence="7">
    <location>
        <begin position="867"/>
        <end position="1163"/>
    </location>
</feature>
<evidence type="ECO:0000259" key="9">
    <source>
        <dbReference type="PROSITE" id="PS50003"/>
    </source>
</evidence>
<dbReference type="InterPro" id="IPR002048">
    <property type="entry name" value="EF_hand_dom"/>
</dbReference>
<dbReference type="PANTHER" id="PTHR46006:SF6">
    <property type="entry name" value="INTERSECTIN-2 ISOFORM X1"/>
    <property type="match status" value="1"/>
</dbReference>
<feature type="domain" description="PH" evidence="9">
    <location>
        <begin position="1837"/>
        <end position="1931"/>
    </location>
</feature>
<dbReference type="Pfam" id="PF02205">
    <property type="entry name" value="WH2"/>
    <property type="match status" value="1"/>
</dbReference>
<dbReference type="Pfam" id="PF12763">
    <property type="entry name" value="EH"/>
    <property type="match status" value="1"/>
</dbReference>
<dbReference type="InterPro" id="IPR001452">
    <property type="entry name" value="SH3_domain"/>
</dbReference>
<dbReference type="CDD" id="cd00174">
    <property type="entry name" value="SH3"/>
    <property type="match status" value="2"/>
</dbReference>
<comment type="caution">
    <text evidence="14">The sequence shown here is derived from an EMBL/GenBank/DDBJ whole genome shotgun (WGS) entry which is preliminary data.</text>
</comment>
<dbReference type="Pfam" id="PF00621">
    <property type="entry name" value="RhoGEF"/>
    <property type="match status" value="1"/>
</dbReference>
<dbReference type="InterPro" id="IPR051480">
    <property type="entry name" value="Endocytic_GEF_Adapter"/>
</dbReference>
<feature type="compositionally biased region" description="Acidic residues" evidence="7">
    <location>
        <begin position="1004"/>
        <end position="1014"/>
    </location>
</feature>
<evidence type="ECO:0000256" key="2">
    <source>
        <dbReference type="ARBA" id="ARBA00015110"/>
    </source>
</evidence>
<evidence type="ECO:0000256" key="4">
    <source>
        <dbReference type="ARBA" id="ARBA00022443"/>
    </source>
</evidence>
<dbReference type="SMART" id="SM00325">
    <property type="entry name" value="RhoGEF"/>
    <property type="match status" value="1"/>
</dbReference>
<dbReference type="Pfam" id="PF00018">
    <property type="entry name" value="SH3_1"/>
    <property type="match status" value="1"/>
</dbReference>